<evidence type="ECO:0000256" key="11">
    <source>
        <dbReference type="SAM" id="Coils"/>
    </source>
</evidence>
<keyword evidence="7 12" id="KW-1133">Transmembrane helix</keyword>
<dbReference type="GO" id="GO:0016020">
    <property type="term" value="C:membrane"/>
    <property type="evidence" value="ECO:0007669"/>
    <property type="project" value="UniProtKB-SubCell"/>
</dbReference>
<evidence type="ECO:0000259" key="15">
    <source>
        <dbReference type="Pfam" id="PF22614"/>
    </source>
</evidence>
<evidence type="ECO:0000259" key="14">
    <source>
        <dbReference type="Pfam" id="PF03493"/>
    </source>
</evidence>
<sequence length="1101" mass="128887">MNNIQMIQLVEENETSSQSKNNKQSQISQDEIVFKLIEFQQQQPPIQKKRIKKMTVQKIFEKNDRQARLKTHKREVDIKNVNALQKLKITKQSKKISKHTVITIISTIFQALMAFLASILYIINTYYVQHQEMEPTFILWETLFGIVFLIDYLWNFYRSQDKVKFFFKIRNLIDLITIIPTLLNQIPPLTSEFTVFLAGFVGIVRVTRIFRVFRIYKLYKESQEQNYSLREYWEVKRKQLVIISQLFVSLLVAAGLIQVFHELEFGFQIGHDKQLSFDQALYYITVTCATVGYGDLTPANELSQVIVLIFIVFIIYTITKTTTDFNELSNITSKYKLPYEGHQKKHVFLIGNVNPENFITFAKEFYHPDICQDQDVPLLIMLPQEPNNDWRSIFKSSQFVGKVYYLVGNPLKKSDLLLAKLTSNKIMIFVDQFSIENTKEDSFALLATQVISDLYPRCQIFTQVNSKENLFWNFWHGQKSLTSSNLLTMGTITQNVFIPGFSTMISNLSMSLSESNQLVEDYSPWKLEFIEGMSNEIYIFDFKEDKNNCYVGKSFQQACLEIYNKTGILMIGLKIKNRSLSQECDHYDIVINPIDYNIGHEDFAIILAKNYIHCQQIIQTASNELGELREQESYVPNYHQISGQIESIQFQEFSEGNLEQTFFRMSKFDMRKQIINHILIIGEITFAEQLVEELRTKTNLTICYVSKNPPDEQWEVIKRKYTKLYYFECQFFNIDELERTAIRNSFHTIIMCGSEGSELSDSKILPLANIISENFQEINYTLCLRKERNVKYIINRVIDEGIQLKRYQNYQTANGSYTNPLFASSKIFYNSQIYYQMARSLHFNDFGNVLEKLISPHLYPNLSKISENNQFSYVQIPYTLSNLYTYQQVFDFFIRKKIIPIALYRKAFSLDNEEDFIYTNPNPQAPILKGDLLIVIGNSNFNKETAQIKTSDNVIKLQSQESLSLQEKEKNKKLNRKLIEQMKLGLIGLMPELNIFSEERDSSEQKGLSRIQNISKNIIEMNQKFNLKNQSSIQYLCEQFQIQPEQIQQLNELNHQLQNLINDNQQLRLNLSKKIADKAIASRQISISINYQSQDNKKQML</sequence>
<evidence type="ECO:0000256" key="8">
    <source>
        <dbReference type="ARBA" id="ARBA00023065"/>
    </source>
</evidence>
<dbReference type="SUPFAM" id="SSF81324">
    <property type="entry name" value="Voltage-gated potassium channels"/>
    <property type="match status" value="1"/>
</dbReference>
<keyword evidence="10" id="KW-0407">Ion channel</keyword>
<dbReference type="InterPro" id="IPR047871">
    <property type="entry name" value="K_chnl_Slo-like"/>
</dbReference>
<comment type="subcellular location">
    <subcellularLocation>
        <location evidence="1">Membrane</location>
        <topology evidence="1">Multi-pass membrane protein</topology>
    </subcellularLocation>
</comment>
<feature type="coiled-coil region" evidence="11">
    <location>
        <begin position="1047"/>
        <end position="1077"/>
    </location>
</feature>
<feature type="transmembrane region" description="Helical" evidence="12">
    <location>
        <begin position="240"/>
        <end position="260"/>
    </location>
</feature>
<feature type="domain" description="RCK N-terminal" evidence="15">
    <location>
        <begin position="675"/>
        <end position="763"/>
    </location>
</feature>
<dbReference type="Proteomes" id="UP000009168">
    <property type="component" value="Unassembled WGS sequence"/>
</dbReference>
<evidence type="ECO:0000313" key="16">
    <source>
        <dbReference type="EMBL" id="EAR99506.2"/>
    </source>
</evidence>
<dbReference type="InterPro" id="IPR027359">
    <property type="entry name" value="Volt_channel_dom_sf"/>
</dbReference>
<dbReference type="Pfam" id="PF03493">
    <property type="entry name" value="BK_channel_a"/>
    <property type="match status" value="1"/>
</dbReference>
<evidence type="ECO:0000256" key="3">
    <source>
        <dbReference type="ARBA" id="ARBA00022538"/>
    </source>
</evidence>
<dbReference type="Pfam" id="PF00520">
    <property type="entry name" value="Ion_trans"/>
    <property type="match status" value="1"/>
</dbReference>
<feature type="transmembrane region" description="Helical" evidence="12">
    <location>
        <begin position="138"/>
        <end position="157"/>
    </location>
</feature>
<dbReference type="PRINTS" id="PR00169">
    <property type="entry name" value="KCHANNEL"/>
</dbReference>
<evidence type="ECO:0000256" key="1">
    <source>
        <dbReference type="ARBA" id="ARBA00004141"/>
    </source>
</evidence>
<evidence type="ECO:0000313" key="17">
    <source>
        <dbReference type="Proteomes" id="UP000009168"/>
    </source>
</evidence>
<dbReference type="KEGG" id="tet:TTHERM_00137690"/>
<evidence type="ECO:0000256" key="4">
    <source>
        <dbReference type="ARBA" id="ARBA00022692"/>
    </source>
</evidence>
<dbReference type="OrthoDB" id="10035564at2759"/>
<reference evidence="17" key="1">
    <citation type="journal article" date="2006" name="PLoS Biol.">
        <title>Macronuclear genome sequence of the ciliate Tetrahymena thermophila, a model eukaryote.</title>
        <authorList>
            <person name="Eisen J.A."/>
            <person name="Coyne R.S."/>
            <person name="Wu M."/>
            <person name="Wu D."/>
            <person name="Thiagarajan M."/>
            <person name="Wortman J.R."/>
            <person name="Badger J.H."/>
            <person name="Ren Q."/>
            <person name="Amedeo P."/>
            <person name="Jones K.M."/>
            <person name="Tallon L.J."/>
            <person name="Delcher A.L."/>
            <person name="Salzberg S.L."/>
            <person name="Silva J.C."/>
            <person name="Haas B.J."/>
            <person name="Majoros W.H."/>
            <person name="Farzad M."/>
            <person name="Carlton J.M."/>
            <person name="Smith R.K. Jr."/>
            <person name="Garg J."/>
            <person name="Pearlman R.E."/>
            <person name="Karrer K.M."/>
            <person name="Sun L."/>
            <person name="Manning G."/>
            <person name="Elde N.C."/>
            <person name="Turkewitz A.P."/>
            <person name="Asai D.J."/>
            <person name="Wilkes D.E."/>
            <person name="Wang Y."/>
            <person name="Cai H."/>
            <person name="Collins K."/>
            <person name="Stewart B.A."/>
            <person name="Lee S.R."/>
            <person name="Wilamowska K."/>
            <person name="Weinberg Z."/>
            <person name="Ruzzo W.L."/>
            <person name="Wloga D."/>
            <person name="Gaertig J."/>
            <person name="Frankel J."/>
            <person name="Tsao C.-C."/>
            <person name="Gorovsky M.A."/>
            <person name="Keeling P.J."/>
            <person name="Waller R.F."/>
            <person name="Patron N.J."/>
            <person name="Cherry J.M."/>
            <person name="Stover N.A."/>
            <person name="Krieger C.J."/>
            <person name="del Toro C."/>
            <person name="Ryder H.F."/>
            <person name="Williamson S.C."/>
            <person name="Barbeau R.A."/>
            <person name="Hamilton E.P."/>
            <person name="Orias E."/>
        </authorList>
    </citation>
    <scope>NUCLEOTIDE SEQUENCE [LARGE SCALE GENOMIC DNA]</scope>
    <source>
        <strain evidence="17">SB210</strain>
    </source>
</reference>
<feature type="domain" description="Ion transport" evidence="13">
    <location>
        <begin position="109"/>
        <end position="315"/>
    </location>
</feature>
<dbReference type="GO" id="GO:0005267">
    <property type="term" value="F:potassium channel activity"/>
    <property type="evidence" value="ECO:0007669"/>
    <property type="project" value="UniProtKB-KW"/>
</dbReference>
<dbReference type="EMBL" id="GG662639">
    <property type="protein sequence ID" value="EAR99506.2"/>
    <property type="molecule type" value="Genomic_DNA"/>
</dbReference>
<evidence type="ECO:0000256" key="6">
    <source>
        <dbReference type="ARBA" id="ARBA00022958"/>
    </source>
</evidence>
<evidence type="ECO:0000256" key="10">
    <source>
        <dbReference type="ARBA" id="ARBA00023303"/>
    </source>
</evidence>
<feature type="domain" description="RCK N-terminal" evidence="15">
    <location>
        <begin position="343"/>
        <end position="462"/>
    </location>
</feature>
<keyword evidence="5" id="KW-0631">Potassium channel</keyword>
<evidence type="ECO:0000256" key="2">
    <source>
        <dbReference type="ARBA" id="ARBA00022448"/>
    </source>
</evidence>
<dbReference type="Gene3D" id="1.10.287.70">
    <property type="match status" value="1"/>
</dbReference>
<accession>I7LVQ2</accession>
<gene>
    <name evidence="16" type="ORF">TTHERM_00137690</name>
</gene>
<protein>
    <submittedName>
        <fullName evidence="16">Cation channel family protein</fullName>
    </submittedName>
</protein>
<keyword evidence="6" id="KW-0630">Potassium</keyword>
<evidence type="ECO:0000256" key="5">
    <source>
        <dbReference type="ARBA" id="ARBA00022826"/>
    </source>
</evidence>
<dbReference type="InterPro" id="IPR003929">
    <property type="entry name" value="K_chnl_BK_asu"/>
</dbReference>
<feature type="transmembrane region" description="Helical" evidence="12">
    <location>
        <begin position="101"/>
        <end position="123"/>
    </location>
</feature>
<dbReference type="AlphaFoldDB" id="I7LVQ2"/>
<dbReference type="PANTHER" id="PTHR10027">
    <property type="entry name" value="CALCIUM-ACTIVATED POTASSIUM CHANNEL ALPHA CHAIN"/>
    <property type="match status" value="1"/>
</dbReference>
<dbReference type="Pfam" id="PF22614">
    <property type="entry name" value="Slo-like_RCK"/>
    <property type="match status" value="2"/>
</dbReference>
<dbReference type="InParanoid" id="I7LVQ2"/>
<proteinExistence type="predicted"/>
<feature type="transmembrane region" description="Helical" evidence="12">
    <location>
        <begin position="303"/>
        <end position="319"/>
    </location>
</feature>
<keyword evidence="4 12" id="KW-0812">Transmembrane</keyword>
<keyword evidence="2" id="KW-0813">Transport</keyword>
<name>I7LVQ2_TETTS</name>
<dbReference type="GeneID" id="7843763"/>
<dbReference type="RefSeq" id="XP_001019751.2">
    <property type="nucleotide sequence ID" value="XM_001019751.3"/>
</dbReference>
<evidence type="ECO:0000256" key="7">
    <source>
        <dbReference type="ARBA" id="ARBA00022989"/>
    </source>
</evidence>
<feature type="transmembrane region" description="Helical" evidence="12">
    <location>
        <begin position="280"/>
        <end position="296"/>
    </location>
</feature>
<evidence type="ECO:0000259" key="13">
    <source>
        <dbReference type="Pfam" id="PF00520"/>
    </source>
</evidence>
<dbReference type="InterPro" id="IPR005821">
    <property type="entry name" value="Ion_trans_dom"/>
</dbReference>
<keyword evidence="11" id="KW-0175">Coiled coil</keyword>
<dbReference type="PANTHER" id="PTHR10027:SF10">
    <property type="entry name" value="SLOWPOKE 2, ISOFORM D"/>
    <property type="match status" value="1"/>
</dbReference>
<keyword evidence="3" id="KW-0633">Potassium transport</keyword>
<dbReference type="InterPro" id="IPR003148">
    <property type="entry name" value="RCK_N"/>
</dbReference>
<dbReference type="Gene3D" id="1.20.120.350">
    <property type="entry name" value="Voltage-gated potassium channels. Chain C"/>
    <property type="match status" value="1"/>
</dbReference>
<organism evidence="16 17">
    <name type="scientific">Tetrahymena thermophila (strain SB210)</name>
    <dbReference type="NCBI Taxonomy" id="312017"/>
    <lineage>
        <taxon>Eukaryota</taxon>
        <taxon>Sar</taxon>
        <taxon>Alveolata</taxon>
        <taxon>Ciliophora</taxon>
        <taxon>Intramacronucleata</taxon>
        <taxon>Oligohymenophorea</taxon>
        <taxon>Hymenostomatida</taxon>
        <taxon>Tetrahymenina</taxon>
        <taxon>Tetrahymenidae</taxon>
        <taxon>Tetrahymena</taxon>
    </lineage>
</organism>
<feature type="domain" description="Calcium-activated potassium channel BK alpha subunit" evidence="14">
    <location>
        <begin position="487"/>
        <end position="573"/>
    </location>
</feature>
<keyword evidence="17" id="KW-1185">Reference proteome</keyword>
<keyword evidence="9 12" id="KW-0472">Membrane</keyword>
<evidence type="ECO:0000256" key="12">
    <source>
        <dbReference type="SAM" id="Phobius"/>
    </source>
</evidence>
<evidence type="ECO:0000256" key="9">
    <source>
        <dbReference type="ARBA" id="ARBA00023136"/>
    </source>
</evidence>
<keyword evidence="8" id="KW-0406">Ion transport</keyword>